<dbReference type="AlphaFoldDB" id="A0A7K0DGA4"/>
<protein>
    <recommendedName>
        <fullName evidence="3">VOC domain-containing protein</fullName>
    </recommendedName>
</protein>
<dbReference type="SUPFAM" id="SSF54593">
    <property type="entry name" value="Glyoxalase/Bleomycin resistance protein/Dihydroxybiphenyl dioxygenase"/>
    <property type="match status" value="1"/>
</dbReference>
<accession>A0A7K0DGA4</accession>
<evidence type="ECO:0008006" key="3">
    <source>
        <dbReference type="Google" id="ProtNLM"/>
    </source>
</evidence>
<sequence length="318" mass="35140">MAREFDFLINAEVIVDDVSVAERVFVDALGFPEPRPAWSGKEPGYGFTFLFARVHPSLKVSPTRIEAMALAPVDPAVDPRRTLPFLPNIFAAQGNRPWKTHANELSCSDIDAVHARLMQRGCTVYEMPRDSDAVPFARLWLGWSGDDLKTYSSDTDGGLFLEICETNALLTSEQDFRNPAPVPDLAPGAMVRVLRRSWIVPDLRETLSLLDHNLDWQPAAEPALDADRGVLRAVFRFVHPYSAELELVQPVAAGEIRESLDTWGPGSWAIRIGVNDLAAKTDDLRRRGTEFETLGNGAVVRVDTGARGVPGLFEFSTV</sequence>
<comment type="caution">
    <text evidence="1">The sequence shown here is derived from an EMBL/GenBank/DDBJ whole genome shotgun (WGS) entry which is preliminary data.</text>
</comment>
<dbReference type="InterPro" id="IPR029068">
    <property type="entry name" value="Glyas_Bleomycin-R_OHBP_Dase"/>
</dbReference>
<dbReference type="RefSeq" id="WP_153416067.1">
    <property type="nucleotide sequence ID" value="NZ_WEGK01000032.1"/>
</dbReference>
<dbReference type="EMBL" id="WEGK01000032">
    <property type="protein sequence ID" value="MQY24332.1"/>
    <property type="molecule type" value="Genomic_DNA"/>
</dbReference>
<dbReference type="Gene3D" id="3.10.180.10">
    <property type="entry name" value="2,3-Dihydroxybiphenyl 1,2-Dioxygenase, domain 1"/>
    <property type="match status" value="2"/>
</dbReference>
<proteinExistence type="predicted"/>
<evidence type="ECO:0000313" key="2">
    <source>
        <dbReference type="Proteomes" id="UP000438448"/>
    </source>
</evidence>
<name>A0A7K0DGA4_9NOCA</name>
<evidence type="ECO:0000313" key="1">
    <source>
        <dbReference type="EMBL" id="MQY24332.1"/>
    </source>
</evidence>
<dbReference type="OrthoDB" id="4771301at2"/>
<reference evidence="1 2" key="1">
    <citation type="submission" date="2019-10" db="EMBL/GenBank/DDBJ databases">
        <title>Nocardia macrotermitis sp. nov. and Nocardia aurantia sp. nov., isolated from the gut of fungus growing-termite Macrotermes natalensis.</title>
        <authorList>
            <person name="Benndorf R."/>
            <person name="Schwitalla J."/>
            <person name="Martin K."/>
            <person name="De Beer W."/>
            <person name="Kaster A.-K."/>
            <person name="Vollmers J."/>
            <person name="Poulsen M."/>
            <person name="Beemelmanns C."/>
        </authorList>
    </citation>
    <scope>NUCLEOTIDE SEQUENCE [LARGE SCALE GENOMIC DNA]</scope>
    <source>
        <strain evidence="1 2">RB20</strain>
    </source>
</reference>
<organism evidence="1 2">
    <name type="scientific">Nocardia macrotermitis</name>
    <dbReference type="NCBI Taxonomy" id="2585198"/>
    <lineage>
        <taxon>Bacteria</taxon>
        <taxon>Bacillati</taxon>
        <taxon>Actinomycetota</taxon>
        <taxon>Actinomycetes</taxon>
        <taxon>Mycobacteriales</taxon>
        <taxon>Nocardiaceae</taxon>
        <taxon>Nocardia</taxon>
    </lineage>
</organism>
<keyword evidence="2" id="KW-1185">Reference proteome</keyword>
<gene>
    <name evidence="1" type="ORF">NRB20_74670</name>
</gene>
<dbReference type="Proteomes" id="UP000438448">
    <property type="component" value="Unassembled WGS sequence"/>
</dbReference>